<evidence type="ECO:0000313" key="1">
    <source>
        <dbReference type="EMBL" id="RMP10369.1"/>
    </source>
</evidence>
<dbReference type="NCBIfam" id="TIGR03696">
    <property type="entry name" value="Rhs_assc_core"/>
    <property type="match status" value="1"/>
</dbReference>
<reference evidence="3 4" key="1">
    <citation type="submission" date="2018-08" db="EMBL/GenBank/DDBJ databases">
        <title>Recombination of ecologically and evolutionarily significant loci maintains genetic cohesion in the Pseudomonas syringae species complex.</title>
        <authorList>
            <person name="Dillon M."/>
            <person name="Thakur S."/>
            <person name="Almeida R.N.D."/>
            <person name="Weir B.S."/>
            <person name="Guttman D.S."/>
        </authorList>
    </citation>
    <scope>NUCLEOTIDE SEQUENCE [LARGE SCALE GENOMIC DNA]</scope>
    <source>
        <strain evidence="2 4">ICMP 13052</strain>
        <strain evidence="1 3">ICMP 4330</strain>
    </source>
</reference>
<dbReference type="InterPro" id="IPR022385">
    <property type="entry name" value="Rhs_assc_core"/>
</dbReference>
<organism evidence="1 3">
    <name type="scientific">Pseudomonas syringae pv. delphinii</name>
    <dbReference type="NCBI Taxonomy" id="192088"/>
    <lineage>
        <taxon>Bacteria</taxon>
        <taxon>Pseudomonadati</taxon>
        <taxon>Pseudomonadota</taxon>
        <taxon>Gammaproteobacteria</taxon>
        <taxon>Pseudomonadales</taxon>
        <taxon>Pseudomonadaceae</taxon>
        <taxon>Pseudomonas</taxon>
    </lineage>
</organism>
<dbReference type="EMBL" id="RBQG01000241">
    <property type="protein sequence ID" value="RMP10369.1"/>
    <property type="molecule type" value="Genomic_DNA"/>
</dbReference>
<evidence type="ECO:0000313" key="3">
    <source>
        <dbReference type="Proteomes" id="UP000267908"/>
    </source>
</evidence>
<dbReference type="EMBL" id="RBRA01000059">
    <property type="protein sequence ID" value="RMQ27710.1"/>
    <property type="molecule type" value="Genomic_DNA"/>
</dbReference>
<protein>
    <submittedName>
        <fullName evidence="1">F-box domain-containing protein</fullName>
    </submittedName>
</protein>
<evidence type="ECO:0000313" key="2">
    <source>
        <dbReference type="EMBL" id="RMQ27710.1"/>
    </source>
</evidence>
<dbReference type="Proteomes" id="UP000267908">
    <property type="component" value="Unassembled WGS sequence"/>
</dbReference>
<dbReference type="AlphaFoldDB" id="A0A0N8REL5"/>
<gene>
    <name evidence="2" type="ORF">ALQ08_03104</name>
    <name evidence="1" type="ORF">ALQ28_00541</name>
</gene>
<comment type="caution">
    <text evidence="1">The sequence shown here is derived from an EMBL/GenBank/DDBJ whole genome shotgun (WGS) entry which is preliminary data.</text>
</comment>
<proteinExistence type="predicted"/>
<dbReference type="Proteomes" id="UP000269044">
    <property type="component" value="Unassembled WGS sequence"/>
</dbReference>
<name>A0A0N8REL5_9PSED</name>
<evidence type="ECO:0000313" key="4">
    <source>
        <dbReference type="Proteomes" id="UP000269044"/>
    </source>
</evidence>
<sequence length="364" mass="40159">MMNELCRYRYDPLDRLANLTPLAQAMRQRFYGGQQLSTEVLVGEQRTLFRVGRMPLAQQILTNGQPLVVLNAADQQQTVLHAGGVEQRTVIACTPYGYSEDVARNPEVPGFNGEQIDPVTGHYLLGNGYRAYNPVLMRFNSPDSFSPFGEGGLNAYGYCAGDPVNRSDPGGHIFRAIGTLLQGASRNTRLMRNAASQGLRGSRGRRLPAIRNKPSKSVFRKPDAGLADLPPHIKETIARALPGPDAARLAGTSKNFESVVMATSARQFKELNIPDLASQPWLQKLDEIYFGQVTGIAPMFLGRQGIPFSYVQNNLIREPRFVWTGSRIWSWKSPLQIVNYQTPPETAESLLQAAQIHAMNGGGF</sequence>
<accession>A0A0N8REL5</accession>
<dbReference type="SUPFAM" id="SSF56399">
    <property type="entry name" value="ADP-ribosylation"/>
    <property type="match status" value="1"/>
</dbReference>
<dbReference type="Gene3D" id="2.180.10.10">
    <property type="entry name" value="RHS repeat-associated core"/>
    <property type="match status" value="1"/>
</dbReference>